<evidence type="ECO:0000256" key="8">
    <source>
        <dbReference type="SAM" id="MobiDB-lite"/>
    </source>
</evidence>
<keyword evidence="1" id="KW-0813">Transport</keyword>
<dbReference type="GO" id="GO:0022857">
    <property type="term" value="F:transmembrane transporter activity"/>
    <property type="evidence" value="ECO:0007669"/>
    <property type="project" value="TreeGrafter"/>
</dbReference>
<dbReference type="Proteomes" id="UP000515160">
    <property type="component" value="Chromosome 2L"/>
</dbReference>
<feature type="region of interest" description="Disordered" evidence="8">
    <location>
        <begin position="584"/>
        <end position="607"/>
    </location>
</feature>
<feature type="transmembrane region" description="Helical" evidence="9">
    <location>
        <begin position="553"/>
        <end position="578"/>
    </location>
</feature>
<evidence type="ECO:0000256" key="5">
    <source>
        <dbReference type="ARBA" id="ARBA00023065"/>
    </source>
</evidence>
<dbReference type="GO" id="GO:0034220">
    <property type="term" value="P:monoatomic ion transmembrane transport"/>
    <property type="evidence" value="ECO:0007669"/>
    <property type="project" value="UniProtKB-KW"/>
</dbReference>
<evidence type="ECO:0000313" key="11">
    <source>
        <dbReference type="RefSeq" id="XP_034097950.2"/>
    </source>
</evidence>
<organism evidence="10 11">
    <name type="scientific">Drosophila albomicans</name>
    <name type="common">Fruit fly</name>
    <dbReference type="NCBI Taxonomy" id="7291"/>
    <lineage>
        <taxon>Eukaryota</taxon>
        <taxon>Metazoa</taxon>
        <taxon>Ecdysozoa</taxon>
        <taxon>Arthropoda</taxon>
        <taxon>Hexapoda</taxon>
        <taxon>Insecta</taxon>
        <taxon>Pterygota</taxon>
        <taxon>Neoptera</taxon>
        <taxon>Endopterygota</taxon>
        <taxon>Diptera</taxon>
        <taxon>Brachycera</taxon>
        <taxon>Muscomorpha</taxon>
        <taxon>Ephydroidea</taxon>
        <taxon>Drosophilidae</taxon>
        <taxon>Drosophila</taxon>
    </lineage>
</organism>
<dbReference type="PROSITE" id="PS50088">
    <property type="entry name" value="ANK_REPEAT"/>
    <property type="match status" value="1"/>
</dbReference>
<feature type="transmembrane region" description="Helical" evidence="9">
    <location>
        <begin position="453"/>
        <end position="473"/>
    </location>
</feature>
<dbReference type="SUPFAM" id="SSF48403">
    <property type="entry name" value="Ankyrin repeat"/>
    <property type="match status" value="1"/>
</dbReference>
<dbReference type="InterPro" id="IPR052076">
    <property type="entry name" value="TRP_cation_channel"/>
</dbReference>
<evidence type="ECO:0000256" key="3">
    <source>
        <dbReference type="ARBA" id="ARBA00022737"/>
    </source>
</evidence>
<dbReference type="PANTHER" id="PTHR47143">
    <property type="entry name" value="TRANSIENT RECEPTOR POTENTIAL CATION CHANNEL PROTEIN PAINLESS"/>
    <property type="match status" value="1"/>
</dbReference>
<evidence type="ECO:0000313" key="10">
    <source>
        <dbReference type="Proteomes" id="UP000515160"/>
    </source>
</evidence>
<feature type="transmembrane region" description="Helical" evidence="9">
    <location>
        <begin position="516"/>
        <end position="533"/>
    </location>
</feature>
<keyword evidence="6" id="KW-0407">Ion channel</keyword>
<evidence type="ECO:0000256" key="7">
    <source>
        <dbReference type="PROSITE-ProRule" id="PRU00023"/>
    </source>
</evidence>
<dbReference type="GO" id="GO:1902495">
    <property type="term" value="C:transmembrane transporter complex"/>
    <property type="evidence" value="ECO:0007669"/>
    <property type="project" value="TreeGrafter"/>
</dbReference>
<dbReference type="RefSeq" id="XP_034097950.2">
    <property type="nucleotide sequence ID" value="XM_034242059.2"/>
</dbReference>
<keyword evidence="9" id="KW-0812">Transmembrane</keyword>
<keyword evidence="10" id="KW-1185">Reference proteome</keyword>
<dbReference type="Gene3D" id="1.25.40.20">
    <property type="entry name" value="Ankyrin repeat-containing domain"/>
    <property type="match status" value="2"/>
</dbReference>
<dbReference type="InterPro" id="IPR036770">
    <property type="entry name" value="Ankyrin_rpt-contain_sf"/>
</dbReference>
<keyword evidence="3" id="KW-0677">Repeat</keyword>
<dbReference type="InterPro" id="IPR002110">
    <property type="entry name" value="Ankyrin_rpt"/>
</dbReference>
<dbReference type="PANTHER" id="PTHR47143:SF4">
    <property type="entry name" value="TRANSIENT RECEPTOR POTENTIAL CATION CHANNEL PROTEIN PAINLESS"/>
    <property type="match status" value="1"/>
</dbReference>
<keyword evidence="9" id="KW-0472">Membrane</keyword>
<evidence type="ECO:0000256" key="2">
    <source>
        <dbReference type="ARBA" id="ARBA00022606"/>
    </source>
</evidence>
<gene>
    <name evidence="11" type="primary">LOC117563649</name>
</gene>
<keyword evidence="9" id="KW-1133">Transmembrane helix</keyword>
<dbReference type="OrthoDB" id="2157354at2759"/>
<keyword evidence="5" id="KW-0406">Ion transport</keyword>
<protein>
    <submittedName>
        <fullName evidence="11">Transient receptor potential cation channel protein painless-like</fullName>
    </submittedName>
</protein>
<proteinExistence type="predicted"/>
<evidence type="ECO:0000256" key="9">
    <source>
        <dbReference type="SAM" id="Phobius"/>
    </source>
</evidence>
<evidence type="ECO:0000256" key="4">
    <source>
        <dbReference type="ARBA" id="ARBA00023043"/>
    </source>
</evidence>
<feature type="repeat" description="ANK" evidence="7">
    <location>
        <begin position="333"/>
        <end position="365"/>
    </location>
</feature>
<evidence type="ECO:0000256" key="1">
    <source>
        <dbReference type="ARBA" id="ARBA00022448"/>
    </source>
</evidence>
<feature type="transmembrane region" description="Helical" evidence="9">
    <location>
        <begin position="485"/>
        <end position="510"/>
    </location>
</feature>
<dbReference type="AlphaFoldDB" id="A0A6P8WJQ1"/>
<sequence>MAKGEVDAQQELEDAFEAKDLDGFKRAITRGAQPNLSSKRDEDNQLSIFEKALSTRDCAKFIETCLDAGCDPNYVNSELNKAVIHYAIDSGIGSAGEFDDCNLFVLVYRPNSKVDLDHMYERETALSRLIKSLEVENPPDCYHAIRLLLNKGASPNIADSNGKTLMQQVLLNEKISQGLQTLLISVFVKAPKLSPRPLLSQHVLLIPDTLAQYQKTIVNWDNKKMLRHLLMEHITFHTENALEAVLATLEKNSPQENEYLVELAVKVNNWSTVLQLLKSEYLNLMPKGTLLKTMIMQVKLKLLINDLRRNEYQKCLQQLFKVQLQHINDFDDQHKTLLHYAVLCRNEIAIRVLLREGARLGVRNDKNRLLIEDIDAKLLEEHFDYCIFGRGEKTSHEDYEIIMNYLNMTNKYNELDIAPIACMARSKELCPLLEHPLITCFLKLKWSRLTTIFFTHFIINIILCLILGIHIWLRFPKRNNNELYIWIVKSLFQVLIGYLLIVEVISLVIIKHWSRSIIDFILIFMLILTNIECGDDIQRIITVFAIMLMSTKLIDLCLSYRPTCACCASFSLCFYVLFSKPSSTNSPNSSDLANSTNSANSTDLANSTNSANLTGSANSTDNDFRLSYADLKLSFIKTLVMFNSQYDNIDANGYFCIFVMIIFMFMVMVLTNLLGGLAVGDTQEGRNNANIIDDIAMSICHSVYPNT</sequence>
<feature type="compositionally biased region" description="Polar residues" evidence="8">
    <location>
        <begin position="591"/>
        <end position="607"/>
    </location>
</feature>
<dbReference type="GeneID" id="117563649"/>
<evidence type="ECO:0000256" key="6">
    <source>
        <dbReference type="ARBA" id="ARBA00023303"/>
    </source>
</evidence>
<feature type="transmembrane region" description="Helical" evidence="9">
    <location>
        <begin position="651"/>
        <end position="679"/>
    </location>
</feature>
<keyword evidence="4 7" id="KW-0040">ANK repeat</keyword>
<accession>A0A6P8WJQ1</accession>
<name>A0A6P8WJQ1_DROAB</name>
<dbReference type="SMART" id="SM00248">
    <property type="entry name" value="ANK"/>
    <property type="match status" value="3"/>
</dbReference>
<keyword evidence="2" id="KW-0716">Sensory transduction</keyword>
<reference evidence="11" key="1">
    <citation type="submission" date="2025-08" db="UniProtKB">
        <authorList>
            <consortium name="RefSeq"/>
        </authorList>
    </citation>
    <scope>IDENTIFICATION</scope>
    <source>
        <strain evidence="11">15112-1751.03</strain>
        <tissue evidence="11">Whole Adult</tissue>
    </source>
</reference>